<dbReference type="AlphaFoldDB" id="A0A4S8MFX1"/>
<evidence type="ECO:0000313" key="3">
    <source>
        <dbReference type="EMBL" id="THV01550.1"/>
    </source>
</evidence>
<accession>A0A4S8MFX1</accession>
<keyword evidence="1" id="KW-0677">Repeat</keyword>
<dbReference type="EMBL" id="ML179088">
    <property type="protein sequence ID" value="THV01550.1"/>
    <property type="molecule type" value="Genomic_DNA"/>
</dbReference>
<evidence type="ECO:0000313" key="4">
    <source>
        <dbReference type="Proteomes" id="UP000297245"/>
    </source>
</evidence>
<name>A0A4S8MFX1_DENBC</name>
<dbReference type="Pfam" id="PF24883">
    <property type="entry name" value="NPHP3_N"/>
    <property type="match status" value="1"/>
</dbReference>
<dbReference type="SUPFAM" id="SSF52540">
    <property type="entry name" value="P-loop containing nucleoside triphosphate hydrolases"/>
    <property type="match status" value="1"/>
</dbReference>
<evidence type="ECO:0000259" key="2">
    <source>
        <dbReference type="Pfam" id="PF24883"/>
    </source>
</evidence>
<reference evidence="3 4" key="1">
    <citation type="journal article" date="2019" name="Nat. Ecol. Evol.">
        <title>Megaphylogeny resolves global patterns of mushroom evolution.</title>
        <authorList>
            <person name="Varga T."/>
            <person name="Krizsan K."/>
            <person name="Foldi C."/>
            <person name="Dima B."/>
            <person name="Sanchez-Garcia M."/>
            <person name="Sanchez-Ramirez S."/>
            <person name="Szollosi G.J."/>
            <person name="Szarkandi J.G."/>
            <person name="Papp V."/>
            <person name="Albert L."/>
            <person name="Andreopoulos W."/>
            <person name="Angelini C."/>
            <person name="Antonin V."/>
            <person name="Barry K.W."/>
            <person name="Bougher N.L."/>
            <person name="Buchanan P."/>
            <person name="Buyck B."/>
            <person name="Bense V."/>
            <person name="Catcheside P."/>
            <person name="Chovatia M."/>
            <person name="Cooper J."/>
            <person name="Damon W."/>
            <person name="Desjardin D."/>
            <person name="Finy P."/>
            <person name="Geml J."/>
            <person name="Haridas S."/>
            <person name="Hughes K."/>
            <person name="Justo A."/>
            <person name="Karasinski D."/>
            <person name="Kautmanova I."/>
            <person name="Kiss B."/>
            <person name="Kocsube S."/>
            <person name="Kotiranta H."/>
            <person name="LaButti K.M."/>
            <person name="Lechner B.E."/>
            <person name="Liimatainen K."/>
            <person name="Lipzen A."/>
            <person name="Lukacs Z."/>
            <person name="Mihaltcheva S."/>
            <person name="Morgado L.N."/>
            <person name="Niskanen T."/>
            <person name="Noordeloos M.E."/>
            <person name="Ohm R.A."/>
            <person name="Ortiz-Santana B."/>
            <person name="Ovrebo C."/>
            <person name="Racz N."/>
            <person name="Riley R."/>
            <person name="Savchenko A."/>
            <person name="Shiryaev A."/>
            <person name="Soop K."/>
            <person name="Spirin V."/>
            <person name="Szebenyi C."/>
            <person name="Tomsovsky M."/>
            <person name="Tulloss R.E."/>
            <person name="Uehling J."/>
            <person name="Grigoriev I.V."/>
            <person name="Vagvolgyi C."/>
            <person name="Papp T."/>
            <person name="Martin F.M."/>
            <person name="Miettinen O."/>
            <person name="Hibbett D.S."/>
            <person name="Nagy L.G."/>
        </authorList>
    </citation>
    <scope>NUCLEOTIDE SEQUENCE [LARGE SCALE GENOMIC DNA]</scope>
    <source>
        <strain evidence="3 4">CBS 962.96</strain>
    </source>
</reference>
<dbReference type="PANTHER" id="PTHR10039:SF16">
    <property type="entry name" value="GPI INOSITOL-DEACYLASE"/>
    <property type="match status" value="1"/>
</dbReference>
<organism evidence="3 4">
    <name type="scientific">Dendrothele bispora (strain CBS 962.96)</name>
    <dbReference type="NCBI Taxonomy" id="1314807"/>
    <lineage>
        <taxon>Eukaryota</taxon>
        <taxon>Fungi</taxon>
        <taxon>Dikarya</taxon>
        <taxon>Basidiomycota</taxon>
        <taxon>Agaricomycotina</taxon>
        <taxon>Agaricomycetes</taxon>
        <taxon>Agaricomycetidae</taxon>
        <taxon>Agaricales</taxon>
        <taxon>Agaricales incertae sedis</taxon>
        <taxon>Dendrothele</taxon>
    </lineage>
</organism>
<dbReference type="OrthoDB" id="448455at2759"/>
<dbReference type="PANTHER" id="PTHR10039">
    <property type="entry name" value="AMELOGENIN"/>
    <property type="match status" value="1"/>
</dbReference>
<protein>
    <recommendedName>
        <fullName evidence="2">Nephrocystin 3-like N-terminal domain-containing protein</fullName>
    </recommendedName>
</protein>
<dbReference type="InterPro" id="IPR056884">
    <property type="entry name" value="NPHP3-like_N"/>
</dbReference>
<feature type="domain" description="Nephrocystin 3-like N-terminal" evidence="2">
    <location>
        <begin position="99"/>
        <end position="257"/>
    </location>
</feature>
<dbReference type="InterPro" id="IPR027417">
    <property type="entry name" value="P-loop_NTPase"/>
</dbReference>
<dbReference type="Proteomes" id="UP000297245">
    <property type="component" value="Unassembled WGS sequence"/>
</dbReference>
<evidence type="ECO:0000256" key="1">
    <source>
        <dbReference type="ARBA" id="ARBA00022737"/>
    </source>
</evidence>
<proteinExistence type="predicted"/>
<sequence>MNGNDPELGVGDTNVPAVGAFTNSKNISMSKSTVNVVKGDQNNFVSSEFNSKIVQEWLNATDSSSKYATACNKMTEDQSSSQVAGIEDPQIQVPVGPEDTGIWLLKDTRFGQWKDNGNLFWLEGKAGSGKTFLCTNIIKTLKEKHQEVFYHYFDTLGGSRAKVTHGGLVASLLEEIGMHPSYDQKVLKDLFENNQKGNKKISVSVMQGVLLSLVSNCSEHTYIILDAMDECQEPDEVSKFIQILLGIGNVYVVVSSRNPMPKFLEQPWVTLKLSLDEEETMEDIINI</sequence>
<gene>
    <name evidence="3" type="ORF">K435DRAFT_853697</name>
</gene>
<keyword evidence="4" id="KW-1185">Reference proteome</keyword>
<dbReference type="Gene3D" id="3.40.50.300">
    <property type="entry name" value="P-loop containing nucleotide triphosphate hydrolases"/>
    <property type="match status" value="1"/>
</dbReference>